<dbReference type="InterPro" id="IPR031100">
    <property type="entry name" value="LOG_fam"/>
</dbReference>
<dbReference type="SUPFAM" id="SSF102405">
    <property type="entry name" value="MCP/YpsA-like"/>
    <property type="match status" value="1"/>
</dbReference>
<dbReference type="PANTHER" id="PTHR31223">
    <property type="entry name" value="LOG FAMILY PROTEIN YJL055W"/>
    <property type="match status" value="1"/>
</dbReference>
<dbReference type="GO" id="GO:0005829">
    <property type="term" value="C:cytosol"/>
    <property type="evidence" value="ECO:0007669"/>
    <property type="project" value="TreeGrafter"/>
</dbReference>
<sequence>MLSLTVFCSAHTGIDPRYERLAEEVGVEIGRRGWTLVWGAGAVSMMGAVARGARAHGARLIGVIPESLLSRELGDRDVHEFVVTRDMRQRKAIMDERSDAFLAMPGGIGTLEELLEVWTARTLGMHNKPVVILDPWGDFAPLREQIEQLVAKGFMRREAADELEWCVDVGDALDHVARSVS</sequence>
<dbReference type="EMBL" id="CAFBMR010000157">
    <property type="protein sequence ID" value="CAB4932736.1"/>
    <property type="molecule type" value="Genomic_DNA"/>
</dbReference>
<accession>A0A6J7IPY8</accession>
<protein>
    <submittedName>
        <fullName evidence="1">Unannotated protein</fullName>
    </submittedName>
</protein>
<organism evidence="1">
    <name type="scientific">freshwater metagenome</name>
    <dbReference type="NCBI Taxonomy" id="449393"/>
    <lineage>
        <taxon>unclassified sequences</taxon>
        <taxon>metagenomes</taxon>
        <taxon>ecological metagenomes</taxon>
    </lineage>
</organism>
<name>A0A6J7IPY8_9ZZZZ</name>
<dbReference type="Gene3D" id="3.40.50.450">
    <property type="match status" value="1"/>
</dbReference>
<dbReference type="NCBIfam" id="TIGR00730">
    <property type="entry name" value="Rossman fold protein, TIGR00730 family"/>
    <property type="match status" value="1"/>
</dbReference>
<gene>
    <name evidence="1" type="ORF">UFOPK3610_02020</name>
</gene>
<dbReference type="PANTHER" id="PTHR31223:SF70">
    <property type="entry name" value="LOG FAMILY PROTEIN YJL055W"/>
    <property type="match status" value="1"/>
</dbReference>
<dbReference type="GO" id="GO:0016799">
    <property type="term" value="F:hydrolase activity, hydrolyzing N-glycosyl compounds"/>
    <property type="evidence" value="ECO:0007669"/>
    <property type="project" value="TreeGrafter"/>
</dbReference>
<dbReference type="GO" id="GO:0009691">
    <property type="term" value="P:cytokinin biosynthetic process"/>
    <property type="evidence" value="ECO:0007669"/>
    <property type="project" value="InterPro"/>
</dbReference>
<reference evidence="1" key="1">
    <citation type="submission" date="2020-05" db="EMBL/GenBank/DDBJ databases">
        <authorList>
            <person name="Chiriac C."/>
            <person name="Salcher M."/>
            <person name="Ghai R."/>
            <person name="Kavagutti S V."/>
        </authorList>
    </citation>
    <scope>NUCLEOTIDE SEQUENCE</scope>
</reference>
<dbReference type="AlphaFoldDB" id="A0A6J7IPY8"/>
<dbReference type="InterPro" id="IPR005269">
    <property type="entry name" value="LOG"/>
</dbReference>
<dbReference type="Pfam" id="PF03641">
    <property type="entry name" value="Lysine_decarbox"/>
    <property type="match status" value="1"/>
</dbReference>
<proteinExistence type="predicted"/>
<evidence type="ECO:0000313" key="1">
    <source>
        <dbReference type="EMBL" id="CAB4932736.1"/>
    </source>
</evidence>